<evidence type="ECO:0000313" key="3">
    <source>
        <dbReference type="Proteomes" id="UP001623661"/>
    </source>
</evidence>
<evidence type="ECO:0008006" key="4">
    <source>
        <dbReference type="Google" id="ProtNLM"/>
    </source>
</evidence>
<comment type="caution">
    <text evidence="2">The sequence shown here is derived from an EMBL/GenBank/DDBJ whole genome shotgun (WGS) entry which is preliminary data.</text>
</comment>
<evidence type="ECO:0000256" key="1">
    <source>
        <dbReference type="SAM" id="Phobius"/>
    </source>
</evidence>
<keyword evidence="1" id="KW-1133">Transmembrane helix</keyword>
<proteinExistence type="predicted"/>
<evidence type="ECO:0000313" key="2">
    <source>
        <dbReference type="EMBL" id="MFL0269251.1"/>
    </source>
</evidence>
<sequence>MKISFKSIMIGIGISIIISGVYLYSNFNNKVNNKNVNKLTTNKFEDKSLKLQILDKDTKINLSANGVTYTCDYENLPSGSDYTTDAPHEGFIYLRDLEIFLSRLEEGTNQSIREGINSGKSISYSWTDSLSWTATPNNEVDNWQLNLDLFLNKVPQGKGIHIKRDAVSWKEDEGIYIPIKYLSDLGLPIEKIE</sequence>
<keyword evidence="3" id="KW-1185">Reference proteome</keyword>
<dbReference type="RefSeq" id="WP_406765880.1">
    <property type="nucleotide sequence ID" value="NZ_JBJHZY010000003.1"/>
</dbReference>
<dbReference type="EMBL" id="JBJHZY010000003">
    <property type="protein sequence ID" value="MFL0269251.1"/>
    <property type="molecule type" value="Genomic_DNA"/>
</dbReference>
<reference evidence="2 3" key="1">
    <citation type="submission" date="2024-11" db="EMBL/GenBank/DDBJ databases">
        <authorList>
            <person name="Heng Y.C."/>
            <person name="Lim A.C.H."/>
            <person name="Lee J.K.Y."/>
            <person name="Kittelmann S."/>
        </authorList>
    </citation>
    <scope>NUCLEOTIDE SEQUENCE [LARGE SCALE GENOMIC DNA]</scope>
    <source>
        <strain evidence="2 3">WILCCON 0202</strain>
    </source>
</reference>
<accession>A0ABW8TVF4</accession>
<protein>
    <recommendedName>
        <fullName evidence="4">DUF4412 domain-containing protein</fullName>
    </recommendedName>
</protein>
<feature type="transmembrane region" description="Helical" evidence="1">
    <location>
        <begin position="7"/>
        <end position="25"/>
    </location>
</feature>
<keyword evidence="1" id="KW-0472">Membrane</keyword>
<gene>
    <name evidence="2" type="ORF">ACJDUH_14275</name>
</gene>
<dbReference type="Proteomes" id="UP001623661">
    <property type="component" value="Unassembled WGS sequence"/>
</dbReference>
<keyword evidence="1" id="KW-0812">Transmembrane</keyword>
<name>A0ABW8TVF4_9CLOT</name>
<organism evidence="2 3">
    <name type="scientific">Candidatus Clostridium radicumherbarum</name>
    <dbReference type="NCBI Taxonomy" id="3381662"/>
    <lineage>
        <taxon>Bacteria</taxon>
        <taxon>Bacillati</taxon>
        <taxon>Bacillota</taxon>
        <taxon>Clostridia</taxon>
        <taxon>Eubacteriales</taxon>
        <taxon>Clostridiaceae</taxon>
        <taxon>Clostridium</taxon>
    </lineage>
</organism>